<dbReference type="SUPFAM" id="SSF48452">
    <property type="entry name" value="TPR-like"/>
    <property type="match status" value="1"/>
</dbReference>
<dbReference type="EMBL" id="JBHUOZ010000003">
    <property type="protein sequence ID" value="MFD2921700.1"/>
    <property type="molecule type" value="Genomic_DNA"/>
</dbReference>
<evidence type="ECO:0000256" key="1">
    <source>
        <dbReference type="ARBA" id="ARBA00004442"/>
    </source>
</evidence>
<evidence type="ECO:0000313" key="8">
    <source>
        <dbReference type="EMBL" id="MFD2921700.1"/>
    </source>
</evidence>
<protein>
    <submittedName>
        <fullName evidence="8">RagB/SusD family nutrient uptake outer membrane protein</fullName>
    </submittedName>
</protein>
<sequence length="525" mass="58841">MSHFNIAKKVFWVLGAGILLGTTFSCNKQLDKAPTNQSSDENNWKTFDDVRAGLIGMYGLTRAAIADNNGHWLWGELRNGDFTSYNRPDLRAIISGNLTAGYPVIESVSNWRRFYAAINACNLFIENSAKALQDTRYTELNNRVDVAQARVIRAFLYFYMVRIWGDVPLITQSHEGSFREVARTSQERVLGFAQSEIAEAAPALPYSYGNDDPAMPGTVYYTSNNTFWRNTIFNKVSAYAVLAHITAWQGNYLETVAYTNFVLNNYQRIGVNYLSIDQLTGATGVFNNRGEGLTSNAQMLAFAFQSDRGEATVDGHIEQLTLAQPLVSKLRPDMYITKDSLASMFAPSGGFDMRFGLDTVGLNQGLPTLYRAKYITNYSDQIPIFSKIKAINGGVVSQNDFKVFTSAILFTRLEEITLLKAEALAALGSNNTEAYSLLNTIRSLRGLSTLSASGNSNLLDEIFKERRRELAGEGWRWYDLVRYNKIKRNDPAFNKLISEGGIYWPVAAEVMSRNSLIVQNPYWQD</sequence>
<name>A0ABW6AB26_9BACT</name>
<evidence type="ECO:0000259" key="6">
    <source>
        <dbReference type="Pfam" id="PF07980"/>
    </source>
</evidence>
<dbReference type="CDD" id="cd08977">
    <property type="entry name" value="SusD"/>
    <property type="match status" value="1"/>
</dbReference>
<dbReference type="InterPro" id="IPR011990">
    <property type="entry name" value="TPR-like_helical_dom_sf"/>
</dbReference>
<evidence type="ECO:0000256" key="5">
    <source>
        <dbReference type="ARBA" id="ARBA00023237"/>
    </source>
</evidence>
<keyword evidence="5" id="KW-0998">Cell outer membrane</keyword>
<dbReference type="InterPro" id="IPR012944">
    <property type="entry name" value="SusD_RagB_dom"/>
</dbReference>
<accession>A0ABW6AB26</accession>
<evidence type="ECO:0000256" key="4">
    <source>
        <dbReference type="ARBA" id="ARBA00023136"/>
    </source>
</evidence>
<reference evidence="9" key="1">
    <citation type="journal article" date="2019" name="Int. J. Syst. Evol. Microbiol.">
        <title>The Global Catalogue of Microorganisms (GCM) 10K type strain sequencing project: providing services to taxonomists for standard genome sequencing and annotation.</title>
        <authorList>
            <consortium name="The Broad Institute Genomics Platform"/>
            <consortium name="The Broad Institute Genome Sequencing Center for Infectious Disease"/>
            <person name="Wu L."/>
            <person name="Ma J."/>
        </authorList>
    </citation>
    <scope>NUCLEOTIDE SEQUENCE [LARGE SCALE GENOMIC DNA]</scope>
    <source>
        <strain evidence="9">KCTC 23299</strain>
    </source>
</reference>
<dbReference type="InterPro" id="IPR033985">
    <property type="entry name" value="SusD-like_N"/>
</dbReference>
<feature type="domain" description="RagB/SusD" evidence="6">
    <location>
        <begin position="402"/>
        <end position="488"/>
    </location>
</feature>
<dbReference type="Pfam" id="PF07980">
    <property type="entry name" value="SusD_RagB"/>
    <property type="match status" value="1"/>
</dbReference>
<comment type="subcellular location">
    <subcellularLocation>
        <location evidence="1">Cell outer membrane</location>
    </subcellularLocation>
</comment>
<evidence type="ECO:0000256" key="3">
    <source>
        <dbReference type="ARBA" id="ARBA00022729"/>
    </source>
</evidence>
<evidence type="ECO:0000313" key="9">
    <source>
        <dbReference type="Proteomes" id="UP001597511"/>
    </source>
</evidence>
<comment type="similarity">
    <text evidence="2">Belongs to the SusD family.</text>
</comment>
<keyword evidence="9" id="KW-1185">Reference proteome</keyword>
<keyword evidence="4" id="KW-0472">Membrane</keyword>
<dbReference type="Pfam" id="PF14322">
    <property type="entry name" value="SusD-like_3"/>
    <property type="match status" value="1"/>
</dbReference>
<evidence type="ECO:0000259" key="7">
    <source>
        <dbReference type="Pfam" id="PF14322"/>
    </source>
</evidence>
<proteinExistence type="inferred from homology"/>
<feature type="domain" description="SusD-like N-terminal" evidence="7">
    <location>
        <begin position="110"/>
        <end position="208"/>
    </location>
</feature>
<dbReference type="Gene3D" id="1.25.40.390">
    <property type="match status" value="1"/>
</dbReference>
<gene>
    <name evidence="8" type="ORF">ACFS6H_18415</name>
</gene>
<dbReference type="Proteomes" id="UP001597511">
    <property type="component" value="Unassembled WGS sequence"/>
</dbReference>
<keyword evidence="3" id="KW-0732">Signal</keyword>
<comment type="caution">
    <text evidence="8">The sequence shown here is derived from an EMBL/GenBank/DDBJ whole genome shotgun (WGS) entry which is preliminary data.</text>
</comment>
<evidence type="ECO:0000256" key="2">
    <source>
        <dbReference type="ARBA" id="ARBA00006275"/>
    </source>
</evidence>
<organism evidence="8 9">
    <name type="scientific">Terrimonas rubra</name>
    <dbReference type="NCBI Taxonomy" id="1035890"/>
    <lineage>
        <taxon>Bacteria</taxon>
        <taxon>Pseudomonadati</taxon>
        <taxon>Bacteroidota</taxon>
        <taxon>Chitinophagia</taxon>
        <taxon>Chitinophagales</taxon>
        <taxon>Chitinophagaceae</taxon>
        <taxon>Terrimonas</taxon>
    </lineage>
</organism>
<dbReference type="RefSeq" id="WP_386102520.1">
    <property type="nucleotide sequence ID" value="NZ_JBHUOZ010000003.1"/>
</dbReference>